<keyword evidence="1" id="KW-1133">Transmembrane helix</keyword>
<keyword evidence="3" id="KW-1185">Reference proteome</keyword>
<evidence type="ECO:0000313" key="2">
    <source>
        <dbReference type="EMBL" id="TWI61097.1"/>
    </source>
</evidence>
<evidence type="ECO:0000256" key="1">
    <source>
        <dbReference type="SAM" id="Phobius"/>
    </source>
</evidence>
<dbReference type="AlphaFoldDB" id="A0A562QWF4"/>
<dbReference type="Proteomes" id="UP000318307">
    <property type="component" value="Unassembled WGS sequence"/>
</dbReference>
<sequence length="60" mass="6236">MRIAIGAITLLLGIIIFGTAAPNLPPGAGPQFVFGYFLPSGAIIVLGVVILAWNKKGKEE</sequence>
<comment type="caution">
    <text evidence="2">The sequence shown here is derived from an EMBL/GenBank/DDBJ whole genome shotgun (WGS) entry which is preliminary data.</text>
</comment>
<dbReference type="EMBL" id="VLLC01000077">
    <property type="protein sequence ID" value="TWI61097.1"/>
    <property type="molecule type" value="Genomic_DNA"/>
</dbReference>
<evidence type="ECO:0000313" key="3">
    <source>
        <dbReference type="Proteomes" id="UP000318307"/>
    </source>
</evidence>
<gene>
    <name evidence="2" type="ORF">LZ24_03464</name>
</gene>
<organism evidence="2 3">
    <name type="scientific">Desulfobotulus alkaliphilus</name>
    <dbReference type="NCBI Taxonomy" id="622671"/>
    <lineage>
        <taxon>Bacteria</taxon>
        <taxon>Pseudomonadati</taxon>
        <taxon>Thermodesulfobacteriota</taxon>
        <taxon>Desulfobacteria</taxon>
        <taxon>Desulfobacterales</taxon>
        <taxon>Desulfobacteraceae</taxon>
        <taxon>Desulfobotulus</taxon>
    </lineage>
</organism>
<protein>
    <submittedName>
        <fullName evidence="2">Uncharacterized protein</fullName>
    </submittedName>
</protein>
<reference evidence="2 3" key="1">
    <citation type="submission" date="2019-07" db="EMBL/GenBank/DDBJ databases">
        <title>Genome sequencing of 100 strains of the haloalkaliphilic chemolithoautotrophic sulfur-oxidizing bacterium Thioalkalivibrio.</title>
        <authorList>
            <person name="Muyzer G."/>
        </authorList>
    </citation>
    <scope>NUCLEOTIDE SEQUENCE [LARGE SCALE GENOMIC DNA]</scope>
    <source>
        <strain evidence="2 3">ASO4-4</strain>
    </source>
</reference>
<proteinExistence type="predicted"/>
<accession>A0A562QWF4</accession>
<keyword evidence="1" id="KW-0812">Transmembrane</keyword>
<dbReference type="RefSeq" id="WP_144686885.1">
    <property type="nucleotide sequence ID" value="NZ_VLLC01000077.1"/>
</dbReference>
<name>A0A562QWF4_9BACT</name>
<keyword evidence="1" id="KW-0472">Membrane</keyword>
<feature type="transmembrane region" description="Helical" evidence="1">
    <location>
        <begin position="34"/>
        <end position="53"/>
    </location>
</feature>